<comment type="caution">
    <text evidence="2">The sequence shown here is derived from an EMBL/GenBank/DDBJ whole genome shotgun (WGS) entry which is preliminary data.</text>
</comment>
<protein>
    <submittedName>
        <fullName evidence="2">Uncharacterized protein</fullName>
    </submittedName>
</protein>
<reference evidence="2" key="1">
    <citation type="submission" date="2022-12" db="EMBL/GenBank/DDBJ databases">
        <authorList>
            <person name="Petersen C."/>
        </authorList>
    </citation>
    <scope>NUCLEOTIDE SEQUENCE</scope>
    <source>
        <strain evidence="2">IBT 3081</strain>
    </source>
</reference>
<evidence type="ECO:0000256" key="1">
    <source>
        <dbReference type="SAM" id="MobiDB-lite"/>
    </source>
</evidence>
<dbReference type="RefSeq" id="XP_056580456.1">
    <property type="nucleotide sequence ID" value="XM_056724206.1"/>
</dbReference>
<dbReference type="GeneID" id="81463389"/>
<gene>
    <name evidence="2" type="ORF">N7517_006476</name>
</gene>
<accession>A0A9W9VCH2</accession>
<organism evidence="2 3">
    <name type="scientific">Penicillium concentricum</name>
    <dbReference type="NCBI Taxonomy" id="293559"/>
    <lineage>
        <taxon>Eukaryota</taxon>
        <taxon>Fungi</taxon>
        <taxon>Dikarya</taxon>
        <taxon>Ascomycota</taxon>
        <taxon>Pezizomycotina</taxon>
        <taxon>Eurotiomycetes</taxon>
        <taxon>Eurotiomycetidae</taxon>
        <taxon>Eurotiales</taxon>
        <taxon>Aspergillaceae</taxon>
        <taxon>Penicillium</taxon>
    </lineage>
</organism>
<name>A0A9W9VCH2_9EURO</name>
<keyword evidence="3" id="KW-1185">Reference proteome</keyword>
<feature type="compositionally biased region" description="Basic and acidic residues" evidence="1">
    <location>
        <begin position="8"/>
        <end position="26"/>
    </location>
</feature>
<evidence type="ECO:0000313" key="3">
    <source>
        <dbReference type="Proteomes" id="UP001147752"/>
    </source>
</evidence>
<dbReference type="EMBL" id="JAPZBT010000002">
    <property type="protein sequence ID" value="KAJ5374470.1"/>
    <property type="molecule type" value="Genomic_DNA"/>
</dbReference>
<feature type="region of interest" description="Disordered" evidence="1">
    <location>
        <begin position="1"/>
        <end position="60"/>
    </location>
</feature>
<reference evidence="2" key="2">
    <citation type="journal article" date="2023" name="IMA Fungus">
        <title>Comparative genomic study of the Penicillium genus elucidates a diverse pangenome and 15 lateral gene transfer events.</title>
        <authorList>
            <person name="Petersen C."/>
            <person name="Sorensen T."/>
            <person name="Nielsen M.R."/>
            <person name="Sondergaard T.E."/>
            <person name="Sorensen J.L."/>
            <person name="Fitzpatrick D.A."/>
            <person name="Frisvad J.C."/>
            <person name="Nielsen K.L."/>
        </authorList>
    </citation>
    <scope>NUCLEOTIDE SEQUENCE</scope>
    <source>
        <strain evidence="2">IBT 3081</strain>
    </source>
</reference>
<dbReference type="Proteomes" id="UP001147752">
    <property type="component" value="Unassembled WGS sequence"/>
</dbReference>
<proteinExistence type="predicted"/>
<evidence type="ECO:0000313" key="2">
    <source>
        <dbReference type="EMBL" id="KAJ5374470.1"/>
    </source>
</evidence>
<sequence>MEMEEEEEKKKEKTKEPRCNKKKISEDLATMETTRHTEADWSSPDQSVPRLGSGKTDFPW</sequence>
<dbReference type="AlphaFoldDB" id="A0A9W9VCH2"/>